<reference evidence="1" key="1">
    <citation type="submission" date="2014-11" db="EMBL/GenBank/DDBJ databases">
        <authorList>
            <person name="Amaro Gonzalez C."/>
        </authorList>
    </citation>
    <scope>NUCLEOTIDE SEQUENCE</scope>
</reference>
<evidence type="ECO:0000313" key="1">
    <source>
        <dbReference type="EMBL" id="JAH17283.1"/>
    </source>
</evidence>
<name>A0A0E9QML9_ANGAN</name>
<organism evidence="1">
    <name type="scientific">Anguilla anguilla</name>
    <name type="common">European freshwater eel</name>
    <name type="synonym">Muraena anguilla</name>
    <dbReference type="NCBI Taxonomy" id="7936"/>
    <lineage>
        <taxon>Eukaryota</taxon>
        <taxon>Metazoa</taxon>
        <taxon>Chordata</taxon>
        <taxon>Craniata</taxon>
        <taxon>Vertebrata</taxon>
        <taxon>Euteleostomi</taxon>
        <taxon>Actinopterygii</taxon>
        <taxon>Neopterygii</taxon>
        <taxon>Teleostei</taxon>
        <taxon>Anguilliformes</taxon>
        <taxon>Anguillidae</taxon>
        <taxon>Anguilla</taxon>
    </lineage>
</organism>
<dbReference type="AlphaFoldDB" id="A0A0E9QML9"/>
<dbReference type="EMBL" id="GBXM01091294">
    <property type="protein sequence ID" value="JAH17283.1"/>
    <property type="molecule type" value="Transcribed_RNA"/>
</dbReference>
<sequence>MLQIQIHLLRAKWEPTKFRITLTANF</sequence>
<protein>
    <submittedName>
        <fullName evidence="1">Uncharacterized protein</fullName>
    </submittedName>
</protein>
<reference evidence="1" key="2">
    <citation type="journal article" date="2015" name="Fish Shellfish Immunol.">
        <title>Early steps in the European eel (Anguilla anguilla)-Vibrio vulnificus interaction in the gills: Role of the RtxA13 toxin.</title>
        <authorList>
            <person name="Callol A."/>
            <person name="Pajuelo D."/>
            <person name="Ebbesson L."/>
            <person name="Teles M."/>
            <person name="MacKenzie S."/>
            <person name="Amaro C."/>
        </authorList>
    </citation>
    <scope>NUCLEOTIDE SEQUENCE</scope>
</reference>
<accession>A0A0E9QML9</accession>
<proteinExistence type="predicted"/>